<dbReference type="Gene3D" id="3.90.190.10">
    <property type="entry name" value="Protein tyrosine phosphatase superfamily"/>
    <property type="match status" value="2"/>
</dbReference>
<dbReference type="SUPFAM" id="SSF56487">
    <property type="entry name" value="SRCR-like"/>
    <property type="match status" value="1"/>
</dbReference>
<keyword evidence="5" id="KW-0378">Hydrolase</keyword>
<dbReference type="Gene3D" id="2.60.40.10">
    <property type="entry name" value="Immunoglobulins"/>
    <property type="match status" value="2"/>
</dbReference>
<name>A0A7D9HWL4_PARCT</name>
<feature type="disulfide bond" evidence="10">
    <location>
        <begin position="317"/>
        <end position="378"/>
    </location>
</feature>
<dbReference type="InterPro" id="IPR003595">
    <property type="entry name" value="Tyr_Pase_cat"/>
</dbReference>
<dbReference type="InterPro" id="IPR029021">
    <property type="entry name" value="Prot-tyrosine_phosphatase-like"/>
</dbReference>
<dbReference type="OrthoDB" id="10387320at2759"/>
<comment type="caution">
    <text evidence="11">The sequence shown here is derived from an EMBL/GenBank/DDBJ whole genome shotgun (WGS) entry which is preliminary data.</text>
</comment>
<keyword evidence="8 10" id="KW-1015">Disulfide bond</keyword>
<evidence type="ECO:0000313" key="12">
    <source>
        <dbReference type="Proteomes" id="UP001152795"/>
    </source>
</evidence>
<dbReference type="FunFam" id="3.90.190.10:FF:000102">
    <property type="entry name" value="Receptor-type tyrosine-protein phosphatase"/>
    <property type="match status" value="1"/>
</dbReference>
<dbReference type="FunFam" id="3.90.190.10:FF:000062">
    <property type="entry name" value="Receptor-type tyrosine-protein phosphatase kappa"/>
    <property type="match status" value="1"/>
</dbReference>
<dbReference type="InterPro" id="IPR036772">
    <property type="entry name" value="SRCR-like_dom_sf"/>
</dbReference>
<proteinExistence type="inferred from homology"/>
<evidence type="ECO:0000256" key="9">
    <source>
        <dbReference type="ARBA" id="ARBA00051722"/>
    </source>
</evidence>
<dbReference type="PROSITE" id="PS50056">
    <property type="entry name" value="TYR_PHOSPHATASE_2"/>
    <property type="match status" value="2"/>
</dbReference>
<dbReference type="SUPFAM" id="SSF52799">
    <property type="entry name" value="(Phosphotyrosine protein) phosphatases II"/>
    <property type="match status" value="2"/>
</dbReference>
<protein>
    <recommendedName>
        <fullName evidence="3">protein-tyrosine-phosphatase</fullName>
        <ecNumber evidence="3">3.1.3.48</ecNumber>
    </recommendedName>
</protein>
<dbReference type="GO" id="GO:0016020">
    <property type="term" value="C:membrane"/>
    <property type="evidence" value="ECO:0007669"/>
    <property type="project" value="UniProtKB-SubCell"/>
</dbReference>
<dbReference type="PROSITE" id="PS01285">
    <property type="entry name" value="FA58C_1"/>
    <property type="match status" value="1"/>
</dbReference>
<dbReference type="InterPro" id="IPR000387">
    <property type="entry name" value="Tyr_Pase_dom"/>
</dbReference>
<organism evidence="11 12">
    <name type="scientific">Paramuricea clavata</name>
    <name type="common">Red gorgonian</name>
    <name type="synonym">Violescent sea-whip</name>
    <dbReference type="NCBI Taxonomy" id="317549"/>
    <lineage>
        <taxon>Eukaryota</taxon>
        <taxon>Metazoa</taxon>
        <taxon>Cnidaria</taxon>
        <taxon>Anthozoa</taxon>
        <taxon>Octocorallia</taxon>
        <taxon>Malacalcyonacea</taxon>
        <taxon>Plexauridae</taxon>
        <taxon>Paramuricea</taxon>
    </lineage>
</organism>
<dbReference type="SMART" id="SM00060">
    <property type="entry name" value="FN3"/>
    <property type="match status" value="2"/>
</dbReference>
<evidence type="ECO:0000256" key="3">
    <source>
        <dbReference type="ARBA" id="ARBA00013064"/>
    </source>
</evidence>
<dbReference type="InterPro" id="IPR036116">
    <property type="entry name" value="FN3_sf"/>
</dbReference>
<dbReference type="InterPro" id="IPR043159">
    <property type="entry name" value="Lectin_gal-bd_sf"/>
</dbReference>
<sequence length="1644" mass="187440">MFSSFAFAVSLYEINNRMSWLFHRWLTFFGISLLVFNDCQSLFLKHSDSGKCITASEELVYDNPTWAFPYFVVMTDNCLNVSAQFRYLDSELLHNIEKKGTLMSTGTHVDYHSRWAVYKGVAANAIKTQNRADYRLKQTDAGSLFFYDTSVCAEPSTKYVLRTGTCDTEKQKFTFGSVTAYNAKMEYVHCSPEQKMVVKSADYGDFNKDGVFNDDQNFDTTCSKLTNCQVKSLCGGKISCELTMDNNLLPTRYCSDISKEIYTKYTCVDRSNVNTIAAPNIRLSRSPYEGYIQIKDGSTWRYVKEDNWDKNRQTMLCQHLGFDETVKNDIIYRQSPSGVKMATGDLICYNTQSSATSCCIQLEPSIANSQVDMPYVECNMCDKPLLQDETMFPDSIFSGKGSSSYKNARFIKNGWCTTTRNAKYLLIDLQKEYHLTRVVTMGSRSKQKRWIGSYSMKYSRDKSLANSQQMTGNKNGYQASVTSLHIYNVRYIKIESIDKNDFCLRIEFCGEVQTPTPVYDIEIILSDYSASVTWKILTASQDSSYITHYIIYLDGDELKKISREMYGTGFNILPLKPNTQYTVGIETEDSYSQRGTYVTKTFTTKQAEPFTLVPISYTSLNVTIPKSPAYIKEVMVIVQIATKNPTPVEDIKTSNLKPYQTDTQTPYITAYLKADALLLTFVIGDGTAFNYENKNYFNQPLKLNSNYIVFLRFFESKDSYYSTEWSNIVKTFEKPSAPNILNIISISLKMYTISWSIPSLPDQQTIHRYYANYSALNESSKMLSISREMTSVAVAVEFDKRYTFEIQIETEAGRSNTTSATWLSHSAPLEPANKTADGYTIVLRKPRKEQNIKTVALVLLKSKSADPPAPEYVTLEDSPPFETVDNVAFIARKFSIIEFQGDTIEISLRESKGNRRRKREVTVLDLLSSGATYRTTQLNTDESGNRIWAYWSEPFTAGGDDSGDTDKRDDGGGGSIGVAVGASFAVVVIIVALVLAFIFLRRRTHKRYEDKEIVSKGKYDDEMKEIDHCYEEPNTARSDNPILNETNETNEGIYSNEADDDQGKAHPPVPVAEFAHYVNELKANEKHEFQKQYDDLPKNMKTSWEVAKKPFNKKKNRYGNIVTYDYCRVVLSGDENEDYINASYIDGIKENSYIASQGPNKLTVNDMWRMVWEQRSYSIVMVTSLVELEKPKCEKYWPDKGSVKYGDIEVTLMKTEEFAYHVTHTLQLNKDGEEREVRHYYFQSWPDHGVPKYPTQLLAFRRHFRTHHVEQSGPIVVHCSAGVGRTGVFLAVDTILDKLEKGVINSIDIFGQVCAMRERRMNMIQTLEQYIFVHEAILETILCGMNEVDSSKIQKEIEKLAEVIKASGITGFQEKFKRLGEVSPKHSPDECTASLRKGNLKKNHNKIVYPAESNRVPLQYVHGVEDSDYINAVFVHGYLGRNYFIATQSPLRNTISDFWRMVRSQKSSTIVLLNSIKDGTSFPIFWPTTRGQPNQYDSLTVQLDSETESEGIWTRKFILSSYPDLSDGQVVNIFHYTKWPDHRVPPNADCVIRLTSLAENSRKNYGQGPIVVVCSDGAGRTGTYIAISNLLERMKIEQAMDVFQAIKMIRGTRPQFVENAEQYRFCYAAMMAYLDGFSDYANFE</sequence>
<evidence type="ECO:0000256" key="10">
    <source>
        <dbReference type="PROSITE-ProRule" id="PRU00196"/>
    </source>
</evidence>
<dbReference type="SUPFAM" id="SSF49265">
    <property type="entry name" value="Fibronectin type III"/>
    <property type="match status" value="1"/>
</dbReference>
<dbReference type="PROSITE" id="PS00383">
    <property type="entry name" value="TYR_PHOSPHATASE_1"/>
    <property type="match status" value="1"/>
</dbReference>
<reference evidence="11" key="1">
    <citation type="submission" date="2020-04" db="EMBL/GenBank/DDBJ databases">
        <authorList>
            <person name="Alioto T."/>
            <person name="Alioto T."/>
            <person name="Gomez Garrido J."/>
        </authorList>
    </citation>
    <scope>NUCLEOTIDE SEQUENCE</scope>
    <source>
        <strain evidence="11">A484AB</strain>
    </source>
</reference>
<dbReference type="Gene3D" id="2.60.120.260">
    <property type="entry name" value="Galactose-binding domain-like"/>
    <property type="match status" value="1"/>
</dbReference>
<dbReference type="Pfam" id="PF00102">
    <property type="entry name" value="Y_phosphatase"/>
    <property type="match status" value="2"/>
</dbReference>
<keyword evidence="12" id="KW-1185">Reference proteome</keyword>
<dbReference type="CDD" id="cd00047">
    <property type="entry name" value="PTPc"/>
    <property type="match status" value="1"/>
</dbReference>
<evidence type="ECO:0000256" key="8">
    <source>
        <dbReference type="ARBA" id="ARBA00023157"/>
    </source>
</evidence>
<keyword evidence="11" id="KW-0675">Receptor</keyword>
<dbReference type="InterPro" id="IPR000421">
    <property type="entry name" value="FA58C"/>
</dbReference>
<dbReference type="InterPro" id="IPR016130">
    <property type="entry name" value="Tyr_Pase_AS"/>
</dbReference>
<dbReference type="SMART" id="SM00194">
    <property type="entry name" value="PTPc"/>
    <property type="match status" value="2"/>
</dbReference>
<dbReference type="EC" id="3.1.3.48" evidence="3"/>
<accession>A0A7D9HWL4</accession>
<dbReference type="Pfam" id="PF00754">
    <property type="entry name" value="F5_F8_type_C"/>
    <property type="match status" value="1"/>
</dbReference>
<evidence type="ECO:0000256" key="5">
    <source>
        <dbReference type="ARBA" id="ARBA00022801"/>
    </source>
</evidence>
<keyword evidence="4" id="KW-0732">Signal</keyword>
<dbReference type="CDD" id="cd00063">
    <property type="entry name" value="FN3"/>
    <property type="match status" value="1"/>
</dbReference>
<evidence type="ECO:0000256" key="7">
    <source>
        <dbReference type="ARBA" id="ARBA00023136"/>
    </source>
</evidence>
<dbReference type="Proteomes" id="UP001152795">
    <property type="component" value="Unassembled WGS sequence"/>
</dbReference>
<dbReference type="InterPro" id="IPR050348">
    <property type="entry name" value="Protein-Tyr_Phosphatase"/>
</dbReference>
<dbReference type="Pfam" id="PF00530">
    <property type="entry name" value="SRCR"/>
    <property type="match status" value="1"/>
</dbReference>
<dbReference type="InterPro" id="IPR013783">
    <property type="entry name" value="Ig-like_fold"/>
</dbReference>
<dbReference type="PROSITE" id="PS50055">
    <property type="entry name" value="TYR_PHOSPHATASE_PTP"/>
    <property type="match status" value="2"/>
</dbReference>
<feature type="disulfide bond" evidence="10">
    <location>
        <begin position="348"/>
        <end position="358"/>
    </location>
</feature>
<comment type="similarity">
    <text evidence="2">Belongs to the protein-tyrosine phosphatase family.</text>
</comment>
<evidence type="ECO:0000313" key="11">
    <source>
        <dbReference type="EMBL" id="CAB3995579.1"/>
    </source>
</evidence>
<keyword evidence="7" id="KW-0472">Membrane</keyword>
<keyword evidence="6" id="KW-0904">Protein phosphatase</keyword>
<comment type="catalytic activity">
    <reaction evidence="9">
        <text>O-phospho-L-tyrosyl-[protein] + H2O = L-tyrosyl-[protein] + phosphate</text>
        <dbReference type="Rhea" id="RHEA:10684"/>
        <dbReference type="Rhea" id="RHEA-COMP:10136"/>
        <dbReference type="Rhea" id="RHEA-COMP:20101"/>
        <dbReference type="ChEBI" id="CHEBI:15377"/>
        <dbReference type="ChEBI" id="CHEBI:43474"/>
        <dbReference type="ChEBI" id="CHEBI:46858"/>
        <dbReference type="ChEBI" id="CHEBI:61978"/>
        <dbReference type="EC" id="3.1.3.48"/>
    </reaction>
</comment>
<dbReference type="PROSITE" id="PS50287">
    <property type="entry name" value="SRCR_2"/>
    <property type="match status" value="1"/>
</dbReference>
<dbReference type="Gene3D" id="2.60.120.740">
    <property type="match status" value="1"/>
</dbReference>
<dbReference type="InterPro" id="IPR000242">
    <property type="entry name" value="PTP_cat"/>
</dbReference>
<comment type="caution">
    <text evidence="10">Lacks conserved residue(s) required for the propagation of feature annotation.</text>
</comment>
<dbReference type="InterPro" id="IPR001190">
    <property type="entry name" value="SRCR"/>
</dbReference>
<evidence type="ECO:0000256" key="4">
    <source>
        <dbReference type="ARBA" id="ARBA00022729"/>
    </source>
</evidence>
<evidence type="ECO:0000256" key="2">
    <source>
        <dbReference type="ARBA" id="ARBA00009580"/>
    </source>
</evidence>
<dbReference type="InterPro" id="IPR008979">
    <property type="entry name" value="Galactose-bd-like_sf"/>
</dbReference>
<dbReference type="GO" id="GO:0004725">
    <property type="term" value="F:protein tyrosine phosphatase activity"/>
    <property type="evidence" value="ECO:0007669"/>
    <property type="project" value="UniProtKB-EC"/>
</dbReference>
<dbReference type="PANTHER" id="PTHR19134:SF562">
    <property type="entry name" value="PROTEIN-TYROSINE-PHOSPHATASE"/>
    <property type="match status" value="1"/>
</dbReference>
<dbReference type="SUPFAM" id="SSF49785">
    <property type="entry name" value="Galactose-binding domain-like"/>
    <property type="match status" value="1"/>
</dbReference>
<evidence type="ECO:0000256" key="1">
    <source>
        <dbReference type="ARBA" id="ARBA00004167"/>
    </source>
</evidence>
<evidence type="ECO:0000256" key="6">
    <source>
        <dbReference type="ARBA" id="ARBA00022912"/>
    </source>
</evidence>
<dbReference type="EMBL" id="CACRXK020002691">
    <property type="protein sequence ID" value="CAB3995579.1"/>
    <property type="molecule type" value="Genomic_DNA"/>
</dbReference>
<dbReference type="SMART" id="SM00404">
    <property type="entry name" value="PTPc_motif"/>
    <property type="match status" value="2"/>
</dbReference>
<dbReference type="PANTHER" id="PTHR19134">
    <property type="entry name" value="RECEPTOR-TYPE TYROSINE-PROTEIN PHOSPHATASE"/>
    <property type="match status" value="1"/>
</dbReference>
<dbReference type="PROSITE" id="PS50853">
    <property type="entry name" value="FN3"/>
    <property type="match status" value="1"/>
</dbReference>
<gene>
    <name evidence="11" type="ORF">PACLA_8A075391</name>
</gene>
<dbReference type="PROSITE" id="PS50022">
    <property type="entry name" value="FA58C_3"/>
    <property type="match status" value="1"/>
</dbReference>
<dbReference type="InterPro" id="IPR003961">
    <property type="entry name" value="FN3_dom"/>
</dbReference>
<dbReference type="Gene3D" id="3.10.250.10">
    <property type="entry name" value="SRCR-like domain"/>
    <property type="match status" value="1"/>
</dbReference>
<dbReference type="PRINTS" id="PR00700">
    <property type="entry name" value="PRTYPHPHTASE"/>
</dbReference>
<comment type="subcellular location">
    <subcellularLocation>
        <location evidence="1">Membrane</location>
        <topology evidence="1">Single-pass membrane protein</topology>
    </subcellularLocation>
</comment>